<comment type="similarity">
    <text evidence="1 8 9">Belongs to the peptidase S8 family.</text>
</comment>
<dbReference type="PANTHER" id="PTHR43806">
    <property type="entry name" value="PEPTIDASE S8"/>
    <property type="match status" value="1"/>
</dbReference>
<evidence type="ECO:0000313" key="14">
    <source>
        <dbReference type="Proteomes" id="UP001589854"/>
    </source>
</evidence>
<dbReference type="InterPro" id="IPR022398">
    <property type="entry name" value="Peptidase_S8_His-AS"/>
</dbReference>
<keyword evidence="4 8" id="KW-0645">Protease</keyword>
<keyword evidence="5 10" id="KW-0732">Signal</keyword>
<protein>
    <submittedName>
        <fullName evidence="13">S8 family serine peptidase</fullName>
    </submittedName>
</protein>
<dbReference type="Gene3D" id="3.40.50.200">
    <property type="entry name" value="Peptidase S8/S53 domain"/>
    <property type="match status" value="1"/>
</dbReference>
<dbReference type="InterPro" id="IPR023827">
    <property type="entry name" value="Peptidase_S8_Asp-AS"/>
</dbReference>
<dbReference type="Pfam" id="PF00082">
    <property type="entry name" value="Peptidase_S8"/>
    <property type="match status" value="1"/>
</dbReference>
<evidence type="ECO:0000256" key="8">
    <source>
        <dbReference type="PROSITE-ProRule" id="PRU01240"/>
    </source>
</evidence>
<keyword evidence="3" id="KW-0964">Secreted</keyword>
<keyword evidence="2" id="KW-0134">Cell wall</keyword>
<feature type="domain" description="Peptidase S8/S53" evidence="11">
    <location>
        <begin position="137"/>
        <end position="513"/>
    </location>
</feature>
<dbReference type="Pfam" id="PF02225">
    <property type="entry name" value="PA"/>
    <property type="match status" value="1"/>
</dbReference>
<keyword evidence="6 8" id="KW-0378">Hydrolase</keyword>
<feature type="active site" description="Charge relay system" evidence="8">
    <location>
        <position position="146"/>
    </location>
</feature>
<evidence type="ECO:0000256" key="7">
    <source>
        <dbReference type="ARBA" id="ARBA00022825"/>
    </source>
</evidence>
<evidence type="ECO:0000259" key="11">
    <source>
        <dbReference type="Pfam" id="PF00082"/>
    </source>
</evidence>
<reference evidence="13 14" key="1">
    <citation type="submission" date="2024-09" db="EMBL/GenBank/DDBJ databases">
        <authorList>
            <person name="Sun Q."/>
            <person name="Mori K."/>
        </authorList>
    </citation>
    <scope>NUCLEOTIDE SEQUENCE [LARGE SCALE GENOMIC DNA]</scope>
    <source>
        <strain evidence="13 14">CCM 7228</strain>
    </source>
</reference>
<evidence type="ECO:0000256" key="10">
    <source>
        <dbReference type="SAM" id="SignalP"/>
    </source>
</evidence>
<dbReference type="PROSITE" id="PS51892">
    <property type="entry name" value="SUBTILASE"/>
    <property type="match status" value="1"/>
</dbReference>
<dbReference type="PROSITE" id="PS00138">
    <property type="entry name" value="SUBTILASE_SER"/>
    <property type="match status" value="1"/>
</dbReference>
<dbReference type="InterPro" id="IPR034213">
    <property type="entry name" value="S8_Vpr-like"/>
</dbReference>
<dbReference type="EMBL" id="JBHLVO010000010">
    <property type="protein sequence ID" value="MFC0272467.1"/>
    <property type="molecule type" value="Genomic_DNA"/>
</dbReference>
<dbReference type="InterPro" id="IPR036852">
    <property type="entry name" value="Peptidase_S8/S53_dom_sf"/>
</dbReference>
<evidence type="ECO:0000256" key="4">
    <source>
        <dbReference type="ARBA" id="ARBA00022670"/>
    </source>
</evidence>
<dbReference type="InterPro" id="IPR046450">
    <property type="entry name" value="PA_dom_sf"/>
</dbReference>
<feature type="domain" description="PA" evidence="12">
    <location>
        <begin position="347"/>
        <end position="413"/>
    </location>
</feature>
<keyword evidence="7 8" id="KW-0720">Serine protease</keyword>
<dbReference type="InterPro" id="IPR023828">
    <property type="entry name" value="Peptidase_S8_Ser-AS"/>
</dbReference>
<comment type="caution">
    <text evidence="13">The sequence shown here is derived from an EMBL/GenBank/DDBJ whole genome shotgun (WGS) entry which is preliminary data.</text>
</comment>
<dbReference type="SUPFAM" id="SSF52025">
    <property type="entry name" value="PA domain"/>
    <property type="match status" value="1"/>
</dbReference>
<evidence type="ECO:0000259" key="12">
    <source>
        <dbReference type="Pfam" id="PF02225"/>
    </source>
</evidence>
<feature type="chain" id="PRO_5046319505" evidence="10">
    <location>
        <begin position="27"/>
        <end position="748"/>
    </location>
</feature>
<evidence type="ECO:0000256" key="1">
    <source>
        <dbReference type="ARBA" id="ARBA00011073"/>
    </source>
</evidence>
<dbReference type="Gene3D" id="3.50.30.30">
    <property type="match status" value="1"/>
</dbReference>
<dbReference type="PROSITE" id="PS00137">
    <property type="entry name" value="SUBTILASE_HIS"/>
    <property type="match status" value="1"/>
</dbReference>
<evidence type="ECO:0000313" key="13">
    <source>
        <dbReference type="EMBL" id="MFC0272467.1"/>
    </source>
</evidence>
<dbReference type="CDD" id="cd07474">
    <property type="entry name" value="Peptidases_S8_subtilisin_Vpr-like"/>
    <property type="match status" value="1"/>
</dbReference>
<evidence type="ECO:0000256" key="9">
    <source>
        <dbReference type="RuleBase" id="RU003355"/>
    </source>
</evidence>
<dbReference type="PANTHER" id="PTHR43806:SF65">
    <property type="entry name" value="SERINE PROTEASE APRX"/>
    <property type="match status" value="1"/>
</dbReference>
<evidence type="ECO:0000256" key="3">
    <source>
        <dbReference type="ARBA" id="ARBA00022525"/>
    </source>
</evidence>
<dbReference type="CDD" id="cd02133">
    <property type="entry name" value="PA_C5a_like"/>
    <property type="match status" value="1"/>
</dbReference>
<dbReference type="SUPFAM" id="SSF52743">
    <property type="entry name" value="Subtilisin-like"/>
    <property type="match status" value="1"/>
</dbReference>
<name>A0ABV6GFL2_9BACI</name>
<evidence type="ECO:0000256" key="5">
    <source>
        <dbReference type="ARBA" id="ARBA00022729"/>
    </source>
</evidence>
<feature type="signal peptide" evidence="10">
    <location>
        <begin position="1"/>
        <end position="26"/>
    </location>
</feature>
<gene>
    <name evidence="13" type="ORF">ACFFIX_13580</name>
</gene>
<dbReference type="InterPro" id="IPR003137">
    <property type="entry name" value="PA_domain"/>
</dbReference>
<feature type="active site" description="Charge relay system" evidence="8">
    <location>
        <position position="186"/>
    </location>
</feature>
<feature type="active site" description="Charge relay system" evidence="8">
    <location>
        <position position="475"/>
    </location>
</feature>
<dbReference type="RefSeq" id="WP_378934788.1">
    <property type="nucleotide sequence ID" value="NZ_JBHLVO010000010.1"/>
</dbReference>
<accession>A0ABV6GFL2</accession>
<dbReference type="InterPro" id="IPR050131">
    <property type="entry name" value="Peptidase_S8_subtilisin-like"/>
</dbReference>
<dbReference type="InterPro" id="IPR000209">
    <property type="entry name" value="Peptidase_S8/S53_dom"/>
</dbReference>
<keyword evidence="14" id="KW-1185">Reference proteome</keyword>
<proteinExistence type="inferred from homology"/>
<evidence type="ECO:0000256" key="6">
    <source>
        <dbReference type="ARBA" id="ARBA00022801"/>
    </source>
</evidence>
<dbReference type="PROSITE" id="PS00136">
    <property type="entry name" value="SUBTILASE_ASP"/>
    <property type="match status" value="1"/>
</dbReference>
<dbReference type="Proteomes" id="UP001589854">
    <property type="component" value="Unassembled WGS sequence"/>
</dbReference>
<dbReference type="PRINTS" id="PR00723">
    <property type="entry name" value="SUBTILISIN"/>
</dbReference>
<evidence type="ECO:0000256" key="2">
    <source>
        <dbReference type="ARBA" id="ARBA00022512"/>
    </source>
</evidence>
<dbReference type="InterPro" id="IPR015500">
    <property type="entry name" value="Peptidase_S8_subtilisin-rel"/>
</dbReference>
<organism evidence="13 14">
    <name type="scientific">Metabacillus herbersteinensis</name>
    <dbReference type="NCBI Taxonomy" id="283816"/>
    <lineage>
        <taxon>Bacteria</taxon>
        <taxon>Bacillati</taxon>
        <taxon>Bacillota</taxon>
        <taxon>Bacilli</taxon>
        <taxon>Bacillales</taxon>
        <taxon>Bacillaceae</taxon>
        <taxon>Metabacillus</taxon>
    </lineage>
</organism>
<sequence length="748" mass="82526">MKIYRKTFLFVMLLFILTPISLSVDAETFPKRPPLPNDTHETEQVILVVKNEQFQTFKKEVLDQYSEIKIHRTYKKVFFGYSISGPTNTIQKITKDSALLHSSPVSSYSSHIEESIPFIGGSEVRGIFDSNNHRLTGKGIKVAVIDTGVDYRHPDLRRNYRGGFDVIDGDEDPMETLATDGTETIHGTHVAGIIAANGKLQGIAPEAEIIAYRALGPGGFGTSDQVIASIEKAIEDRVDVLNLSLGNTVNGPDWPTSLALDKAVEEGIIAVTSSGNSGPEVWTVGSPGTSSKAISVGASTPPMNVPYLQISGLTKAIPLRSLQDSMAWNLKSADQIVYAGIGEENELTEEVKDKVILMKRGKLTFTEKAMNAKKKGAKAVIIFNNVKGSFSGSLETKLNIPVVSISKKDGQAILNQLSEKPIMRTTYKKEQDLLADFSSRGPVTVTWEIKPDIVTPGVAIDSTVPKGYLALHGTSMAAPHVAGASALIKQAHPNWSPEQVKAALMNTAVPLYDKTRSLYLPIEQGTGRVDVAKAIATETLIYPGSLSFGQYESTHPRTQKSRILTLDNQSNKEKTFSFEIPKHQQGVQWKLPKTVTVPPKEKRNINVALDITPSVINKGIKQNWLQIEIDGETLKLPYIFVIDEPNYPRVMGFEFALGDKLDTYKYQLYLPGGADEMGIALYDPDTLRFLGFMDWKRDVPRGVLEEVLTKQELPFENGVYKALIFAKKGNKEDSIETDLILDEHFYRQ</sequence>